<dbReference type="AlphaFoldDB" id="A0A1H0HJH0"/>
<evidence type="ECO:0000256" key="4">
    <source>
        <dbReference type="ARBA" id="ARBA00022729"/>
    </source>
</evidence>
<reference evidence="10" key="1">
    <citation type="submission" date="2016-10" db="EMBL/GenBank/DDBJ databases">
        <authorList>
            <person name="Varghese N."/>
            <person name="Submissions S."/>
        </authorList>
    </citation>
    <scope>NUCLEOTIDE SEQUENCE [LARGE SCALE GENOMIC DNA]</scope>
    <source>
        <strain evidence="10">CGMCC 1.10369</strain>
    </source>
</reference>
<dbReference type="GO" id="GO:0006508">
    <property type="term" value="P:proteolysis"/>
    <property type="evidence" value="ECO:0007669"/>
    <property type="project" value="UniProtKB-KW"/>
</dbReference>
<dbReference type="GO" id="GO:0008235">
    <property type="term" value="F:metalloexopeptidase activity"/>
    <property type="evidence" value="ECO:0007669"/>
    <property type="project" value="InterPro"/>
</dbReference>
<dbReference type="InterPro" id="IPR007484">
    <property type="entry name" value="Peptidase_M28"/>
</dbReference>
<evidence type="ECO:0000256" key="5">
    <source>
        <dbReference type="ARBA" id="ARBA00022801"/>
    </source>
</evidence>
<sequence>MFKKQISVMLITLLTLMSVFSTSVFAAPVEYHPSKAHKTGEMAYAHMEYLSKEIGPRIAGTEAEQEAAAYIQGQFERIGLETELQNFTYGSNSSANVIAYKKGKSDKQIIVGAHYDSVRRGAGADDNGSGVGVMLETAEVLSKIKTPYSIVYIAFGAEEVGLRGSRHYAGQMSTEEIENTLAMINLDSLAAGDKMYVHGSEGADGFLRDQALNIAAKKNLNVGINPGLNPNYPAGTTGDWSDHVPFKNLGIPYTYLEATNWEIGDMDGYEQTEKFGGIWHTNMDTIDFIEREFPGRIEERLSTFSTLLTDMLKFTNKTSTSKK</sequence>
<proteinExistence type="predicted"/>
<dbReference type="GO" id="GO:0046872">
    <property type="term" value="F:metal ion binding"/>
    <property type="evidence" value="ECO:0007669"/>
    <property type="project" value="UniProtKB-KW"/>
</dbReference>
<dbReference type="InterPro" id="IPR045175">
    <property type="entry name" value="M28_fam"/>
</dbReference>
<dbReference type="GO" id="GO:0004177">
    <property type="term" value="F:aminopeptidase activity"/>
    <property type="evidence" value="ECO:0007669"/>
    <property type="project" value="UniProtKB-KW"/>
</dbReference>
<feature type="chain" id="PRO_5011776223" evidence="7">
    <location>
        <begin position="27"/>
        <end position="323"/>
    </location>
</feature>
<dbReference type="PANTHER" id="PTHR12147:SF56">
    <property type="entry name" value="AMINOPEPTIDASE YDR415C-RELATED"/>
    <property type="match status" value="1"/>
</dbReference>
<evidence type="ECO:0000256" key="7">
    <source>
        <dbReference type="SAM" id="SignalP"/>
    </source>
</evidence>
<keyword evidence="4 7" id="KW-0732">Signal</keyword>
<dbReference type="Gene3D" id="3.40.630.10">
    <property type="entry name" value="Zn peptidases"/>
    <property type="match status" value="1"/>
</dbReference>
<dbReference type="SUPFAM" id="SSF53187">
    <property type="entry name" value="Zn-dependent exopeptidases"/>
    <property type="match status" value="1"/>
</dbReference>
<keyword evidence="10" id="KW-1185">Reference proteome</keyword>
<dbReference type="Proteomes" id="UP000198778">
    <property type="component" value="Unassembled WGS sequence"/>
</dbReference>
<dbReference type="Pfam" id="PF04389">
    <property type="entry name" value="Peptidase_M28"/>
    <property type="match status" value="1"/>
</dbReference>
<evidence type="ECO:0000259" key="8">
    <source>
        <dbReference type="Pfam" id="PF04389"/>
    </source>
</evidence>
<feature type="signal peptide" evidence="7">
    <location>
        <begin position="1"/>
        <end position="26"/>
    </location>
</feature>
<dbReference type="STRING" id="745820.SAMN04488053_108118"/>
<keyword evidence="5" id="KW-0378">Hydrolase</keyword>
<dbReference type="RefSeq" id="WP_244516840.1">
    <property type="nucleotide sequence ID" value="NZ_FNIL01000008.1"/>
</dbReference>
<evidence type="ECO:0000313" key="9">
    <source>
        <dbReference type="EMBL" id="SDO18981.1"/>
    </source>
</evidence>
<protein>
    <submittedName>
        <fullName evidence="9">Peptidase family M28</fullName>
    </submittedName>
</protein>
<keyword evidence="3" id="KW-0479">Metal-binding</keyword>
<keyword evidence="6" id="KW-0862">Zinc</keyword>
<evidence type="ECO:0000313" key="10">
    <source>
        <dbReference type="Proteomes" id="UP000198778"/>
    </source>
</evidence>
<dbReference type="PANTHER" id="PTHR12147">
    <property type="entry name" value="METALLOPEPTIDASE M28 FAMILY MEMBER"/>
    <property type="match status" value="1"/>
</dbReference>
<accession>A0A1H0HJH0</accession>
<name>A0A1H0HJH0_9BACI</name>
<evidence type="ECO:0000256" key="2">
    <source>
        <dbReference type="ARBA" id="ARBA00022670"/>
    </source>
</evidence>
<organism evidence="9 10">
    <name type="scientific">Alkalicoccus daliensis</name>
    <dbReference type="NCBI Taxonomy" id="745820"/>
    <lineage>
        <taxon>Bacteria</taxon>
        <taxon>Bacillati</taxon>
        <taxon>Bacillota</taxon>
        <taxon>Bacilli</taxon>
        <taxon>Bacillales</taxon>
        <taxon>Bacillaceae</taxon>
        <taxon>Alkalicoccus</taxon>
    </lineage>
</organism>
<evidence type="ECO:0000256" key="6">
    <source>
        <dbReference type="ARBA" id="ARBA00022833"/>
    </source>
</evidence>
<evidence type="ECO:0000256" key="1">
    <source>
        <dbReference type="ARBA" id="ARBA00022438"/>
    </source>
</evidence>
<keyword evidence="2" id="KW-0645">Protease</keyword>
<dbReference type="EMBL" id="FNIL01000008">
    <property type="protein sequence ID" value="SDO18981.1"/>
    <property type="molecule type" value="Genomic_DNA"/>
</dbReference>
<evidence type="ECO:0000256" key="3">
    <source>
        <dbReference type="ARBA" id="ARBA00022723"/>
    </source>
</evidence>
<gene>
    <name evidence="9" type="ORF">SAMN04488053_108118</name>
</gene>
<keyword evidence="1" id="KW-0031">Aminopeptidase</keyword>
<feature type="domain" description="Peptidase M28" evidence="8">
    <location>
        <begin position="96"/>
        <end position="302"/>
    </location>
</feature>